<organism evidence="1 2">
    <name type="scientific">Schistosoma margrebowiei</name>
    <dbReference type="NCBI Taxonomy" id="48269"/>
    <lineage>
        <taxon>Eukaryota</taxon>
        <taxon>Metazoa</taxon>
        <taxon>Spiralia</taxon>
        <taxon>Lophotrochozoa</taxon>
        <taxon>Platyhelminthes</taxon>
        <taxon>Trematoda</taxon>
        <taxon>Digenea</taxon>
        <taxon>Strigeidida</taxon>
        <taxon>Schistosomatoidea</taxon>
        <taxon>Schistosomatidae</taxon>
        <taxon>Schistosoma</taxon>
    </lineage>
</organism>
<reference evidence="1 2" key="1">
    <citation type="submission" date="2018-11" db="EMBL/GenBank/DDBJ databases">
        <authorList>
            <consortium name="Pathogen Informatics"/>
        </authorList>
    </citation>
    <scope>NUCLEOTIDE SEQUENCE [LARGE SCALE GENOMIC DNA]</scope>
    <source>
        <strain evidence="1 2">Zambia</strain>
    </source>
</reference>
<dbReference type="Proteomes" id="UP000277204">
    <property type="component" value="Unassembled WGS sequence"/>
</dbReference>
<dbReference type="AlphaFoldDB" id="A0A183LUA5"/>
<proteinExistence type="predicted"/>
<dbReference type="Gene3D" id="6.10.250.1780">
    <property type="match status" value="1"/>
</dbReference>
<keyword evidence="2" id="KW-1185">Reference proteome</keyword>
<dbReference type="EMBL" id="UZAI01002966">
    <property type="protein sequence ID" value="VDO76029.1"/>
    <property type="molecule type" value="Genomic_DNA"/>
</dbReference>
<protein>
    <submittedName>
        <fullName evidence="1">Uncharacterized protein</fullName>
    </submittedName>
</protein>
<sequence>MLPIYCSIMGLIIISLLCYVVYKLWRQREASKNAKLTDSYNSNKTDLLDRTSCLDNNHLQHRRISSGFINNNNAHLPNHSPQSTTELNNTINSTPDNDINNHLQFNDIIVGHEKAPLLGKLDHSNSSFSNFEQKPISVIPTNILGVICYRLSQHGWQELANIMDLETSKFDQLPSEVTSDLLSAAMEAQNTVESHLKLCNQDNSNTIQSITNNNPKNNLTMTVSMFQYMCLQNTVNLGQLMNSLQKLNRSDLVALIQQHTGIIKSKKSINHSNEEYKNKTKSIKSKENFQIEN</sequence>
<accession>A0A183LUA5</accession>
<evidence type="ECO:0000313" key="2">
    <source>
        <dbReference type="Proteomes" id="UP000277204"/>
    </source>
</evidence>
<gene>
    <name evidence="1" type="ORF">SMRZ_LOCUS7381</name>
</gene>
<dbReference type="STRING" id="48269.A0A183LUA5"/>
<name>A0A183LUA5_9TREM</name>
<evidence type="ECO:0000313" key="1">
    <source>
        <dbReference type="EMBL" id="VDO76029.1"/>
    </source>
</evidence>